<proteinExistence type="predicted"/>
<evidence type="ECO:0000313" key="2">
    <source>
        <dbReference type="EMBL" id="NYE14870.1"/>
    </source>
</evidence>
<organism evidence="2 3">
    <name type="scientific">Actinomadura citrea</name>
    <dbReference type="NCBI Taxonomy" id="46158"/>
    <lineage>
        <taxon>Bacteria</taxon>
        <taxon>Bacillati</taxon>
        <taxon>Actinomycetota</taxon>
        <taxon>Actinomycetes</taxon>
        <taxon>Streptosporangiales</taxon>
        <taxon>Thermomonosporaceae</taxon>
        <taxon>Actinomadura</taxon>
    </lineage>
</organism>
<evidence type="ECO:0000256" key="1">
    <source>
        <dbReference type="SAM" id="Phobius"/>
    </source>
</evidence>
<feature type="transmembrane region" description="Helical" evidence="1">
    <location>
        <begin position="151"/>
        <end position="170"/>
    </location>
</feature>
<reference evidence="2 3" key="1">
    <citation type="submission" date="2020-07" db="EMBL/GenBank/DDBJ databases">
        <title>Sequencing the genomes of 1000 actinobacteria strains.</title>
        <authorList>
            <person name="Klenk H.-P."/>
        </authorList>
    </citation>
    <scope>NUCLEOTIDE SEQUENCE [LARGE SCALE GENOMIC DNA]</scope>
    <source>
        <strain evidence="2 3">DSM 43461</strain>
    </source>
</reference>
<gene>
    <name evidence="2" type="ORF">BJ999_005166</name>
</gene>
<dbReference type="Proteomes" id="UP000591272">
    <property type="component" value="Unassembled WGS sequence"/>
</dbReference>
<dbReference type="EMBL" id="JACCBT010000001">
    <property type="protein sequence ID" value="NYE14870.1"/>
    <property type="molecule type" value="Genomic_DNA"/>
</dbReference>
<accession>A0A7Y9GGH6</accession>
<protein>
    <submittedName>
        <fullName evidence="2">Uncharacterized protein</fullName>
    </submittedName>
</protein>
<name>A0A7Y9GGH6_9ACTN</name>
<dbReference type="RefSeq" id="WP_179835670.1">
    <property type="nucleotide sequence ID" value="NZ_BMRD01000031.1"/>
</dbReference>
<keyword evidence="1" id="KW-1133">Transmembrane helix</keyword>
<keyword evidence="1" id="KW-0472">Membrane</keyword>
<keyword evidence="3" id="KW-1185">Reference proteome</keyword>
<dbReference type="AlphaFoldDB" id="A0A7Y9GGH6"/>
<keyword evidence="1" id="KW-0812">Transmembrane</keyword>
<comment type="caution">
    <text evidence="2">The sequence shown here is derived from an EMBL/GenBank/DDBJ whole genome shotgun (WGS) entry which is preliminary data.</text>
</comment>
<sequence length="173" mass="17944">MLAFGLGLQVGALLVALITAVFGGLVQALLPFSVRAGLFGLAALAVLLRETGLVKLPVPENKRLVPEEVQHRGRLVGPIQFGFEMGTGMRTYSPSALPHLVLLAVLLVLPFPGALAAGAGFALARWIMPAASIGHGADGGWEDRWIAHRGLLAAGTALAMLTALGTGIVLTPW</sequence>
<feature type="transmembrane region" description="Helical" evidence="1">
    <location>
        <begin position="100"/>
        <end position="124"/>
    </location>
</feature>
<evidence type="ECO:0000313" key="3">
    <source>
        <dbReference type="Proteomes" id="UP000591272"/>
    </source>
</evidence>
<feature type="transmembrane region" description="Helical" evidence="1">
    <location>
        <begin position="6"/>
        <end position="25"/>
    </location>
</feature>